<dbReference type="EMBL" id="CP093351">
    <property type="protein sequence ID" value="WOH16433.1"/>
    <property type="molecule type" value="Genomic_DNA"/>
</dbReference>
<comment type="similarity">
    <text evidence="4">Belongs to the glycosyltransferase 31 family.</text>
</comment>
<comment type="pathway">
    <text evidence="3">Protein modification; protein glycosylation.</text>
</comment>
<reference evidence="14" key="2">
    <citation type="submission" date="2022-03" db="EMBL/GenBank/DDBJ databases">
        <title>Draft title - Genomic analysis of global carrot germplasm unveils the trajectory of domestication and the origin of high carotenoid orange carrot.</title>
        <authorList>
            <person name="Iorizzo M."/>
            <person name="Ellison S."/>
            <person name="Senalik D."/>
            <person name="Macko-Podgorni A."/>
            <person name="Grzebelus D."/>
            <person name="Bostan H."/>
            <person name="Rolling W."/>
            <person name="Curaba J."/>
            <person name="Simon P."/>
        </authorList>
    </citation>
    <scope>NUCLEOTIDE SEQUENCE</scope>
    <source>
        <tissue evidence="14">Leaf</tissue>
    </source>
</reference>
<dbReference type="PROSITE" id="PS51304">
    <property type="entry name" value="GALECTIN"/>
    <property type="match status" value="1"/>
</dbReference>
<dbReference type="FunFam" id="3.90.550.50:FF:000015">
    <property type="entry name" value="Beta-1,3-galactosyltransferase GALT1"/>
    <property type="match status" value="1"/>
</dbReference>
<dbReference type="GO" id="GO:0030246">
    <property type="term" value="F:carbohydrate binding"/>
    <property type="evidence" value="ECO:0007669"/>
    <property type="project" value="InterPro"/>
</dbReference>
<evidence type="ECO:0000256" key="4">
    <source>
        <dbReference type="ARBA" id="ARBA00008661"/>
    </source>
</evidence>
<dbReference type="KEGG" id="dcr:108202708"/>
<dbReference type="Pfam" id="PF00337">
    <property type="entry name" value="Gal-bind_lectin"/>
    <property type="match status" value="1"/>
</dbReference>
<evidence type="ECO:0000256" key="9">
    <source>
        <dbReference type="ARBA" id="ARBA00022989"/>
    </source>
</evidence>
<keyword evidence="5" id="KW-0328">Glycosyltransferase</keyword>
<sequence>MKKLHRSVFSASVLMLLVLGCFVMKSPVMEKYHANPLFFNTTNPLDWMDARALPGVRHPRNDTKLILAETVVLNLFIPRNMSREEQEALNTWNLLKYLIGHEQALPNAAEAIKEAGTAWNNVMSSVEAEKVNRNKRSGLREKEKQCPQFLSKMNTTGLDSTGFELQIPCGLTQGSSITIIGIPGYLLGDFRIDLKGETLPGEPHPPIIVHYNVRLLGDKITEGPVIVQNTWTVAHEWGEEERCPSPTPEKIKKVDELDQCNESVGKDVSRVSINGKHTNQSRNVSLSPERSTGRQYFPFKQNYLSVATLRVGSEGIQMTVDGKHITSFAFRETLEPWLVTDVKISGDFILASVVASGLPTSEEVEHIVDLDALKSSPFPPHKQLDLFVGVFSTANNFKRRMAVRRTWMQYAAVRSGKVAVRFFVGLHKNQMVNKELWDEARTYGDIQLMPFVDYYSLITWKTIAICIYGTQVVSAKYIMKTDDDAFVRVDEVMNSLYKLNVNRGLLYGLINSDSRPHRSHDSKWYISPEEWPAETYPPWAHGPGYVVSSDIATTIYRRHKRGRLKMFRLEDVAMGIWIADMKKQGLQVTYVKEERIINVGCKDGYVIAHYQAPRELLCLWQKLQEGNQATCCGN</sequence>
<dbReference type="InterPro" id="IPR001079">
    <property type="entry name" value="Galectin_CRD"/>
</dbReference>
<dbReference type="OrthoDB" id="2139606at2759"/>
<evidence type="ECO:0000256" key="8">
    <source>
        <dbReference type="ARBA" id="ARBA00022968"/>
    </source>
</evidence>
<evidence type="ECO:0000256" key="13">
    <source>
        <dbReference type="ARBA" id="ARBA00023211"/>
    </source>
</evidence>
<organism evidence="14 15">
    <name type="scientific">Daucus carota subsp. sativus</name>
    <name type="common">Carrot</name>
    <dbReference type="NCBI Taxonomy" id="79200"/>
    <lineage>
        <taxon>Eukaryota</taxon>
        <taxon>Viridiplantae</taxon>
        <taxon>Streptophyta</taxon>
        <taxon>Embryophyta</taxon>
        <taxon>Tracheophyta</taxon>
        <taxon>Spermatophyta</taxon>
        <taxon>Magnoliopsida</taxon>
        <taxon>eudicotyledons</taxon>
        <taxon>Gunneridae</taxon>
        <taxon>Pentapetalae</taxon>
        <taxon>asterids</taxon>
        <taxon>campanulids</taxon>
        <taxon>Apiales</taxon>
        <taxon>Apiaceae</taxon>
        <taxon>Apioideae</taxon>
        <taxon>Scandiceae</taxon>
        <taxon>Daucinae</taxon>
        <taxon>Daucus</taxon>
        <taxon>Daucus sect. Daucus</taxon>
    </lineage>
</organism>
<evidence type="ECO:0000256" key="11">
    <source>
        <dbReference type="ARBA" id="ARBA00023136"/>
    </source>
</evidence>
<dbReference type="GO" id="GO:1901137">
    <property type="term" value="P:carbohydrate derivative biosynthetic process"/>
    <property type="evidence" value="ECO:0007669"/>
    <property type="project" value="UniProtKB-ARBA"/>
</dbReference>
<dbReference type="PANTHER" id="PTHR11214:SF263">
    <property type="entry name" value="BETA-1,3-GALACTOSYLTRANSFERASE GALT1-LIKE"/>
    <property type="match status" value="1"/>
</dbReference>
<dbReference type="PROSITE" id="PS51257">
    <property type="entry name" value="PROKAR_LIPOPROTEIN"/>
    <property type="match status" value="1"/>
</dbReference>
<dbReference type="InterPro" id="IPR013320">
    <property type="entry name" value="ConA-like_dom_sf"/>
</dbReference>
<keyword evidence="6" id="KW-0808">Transferase</keyword>
<dbReference type="Gramene" id="KZM83447">
    <property type="protein sequence ID" value="KZM83447"/>
    <property type="gene ID" value="DCAR_031016"/>
</dbReference>
<evidence type="ECO:0000313" key="15">
    <source>
        <dbReference type="Proteomes" id="UP000077755"/>
    </source>
</evidence>
<dbReference type="Proteomes" id="UP000077755">
    <property type="component" value="Chromosome 9"/>
</dbReference>
<dbReference type="SMART" id="SM00908">
    <property type="entry name" value="Gal-bind_lectin"/>
    <property type="match status" value="1"/>
</dbReference>
<dbReference type="GO" id="GO:0000139">
    <property type="term" value="C:Golgi membrane"/>
    <property type="evidence" value="ECO:0007669"/>
    <property type="project" value="UniProtKB-SubCell"/>
</dbReference>
<proteinExistence type="inferred from homology"/>
<keyword evidence="8" id="KW-0735">Signal-anchor</keyword>
<comment type="subcellular location">
    <subcellularLocation>
        <location evidence="2">Golgi apparatus membrane</location>
        <topology evidence="2">Single-pass type II membrane protein</topology>
    </subcellularLocation>
</comment>
<dbReference type="AlphaFoldDB" id="A0A175YJB4"/>
<keyword evidence="9" id="KW-1133">Transmembrane helix</keyword>
<dbReference type="SUPFAM" id="SSF49899">
    <property type="entry name" value="Concanavalin A-like lectins/glucanases"/>
    <property type="match status" value="1"/>
</dbReference>
<dbReference type="InterPro" id="IPR002659">
    <property type="entry name" value="Glyco_trans_31"/>
</dbReference>
<name>A0A175YJB4_DAUCS</name>
<evidence type="ECO:0000256" key="6">
    <source>
        <dbReference type="ARBA" id="ARBA00022679"/>
    </source>
</evidence>
<evidence type="ECO:0000256" key="7">
    <source>
        <dbReference type="ARBA" id="ARBA00022692"/>
    </source>
</evidence>
<evidence type="ECO:0000256" key="10">
    <source>
        <dbReference type="ARBA" id="ARBA00023034"/>
    </source>
</evidence>
<keyword evidence="12" id="KW-0325">Glycoprotein</keyword>
<protein>
    <submittedName>
        <fullName evidence="14">Uncharacterized protein</fullName>
    </submittedName>
</protein>
<evidence type="ECO:0000256" key="1">
    <source>
        <dbReference type="ARBA" id="ARBA00001936"/>
    </source>
</evidence>
<keyword evidence="10" id="KW-0333">Golgi apparatus</keyword>
<dbReference type="Gene3D" id="3.90.550.50">
    <property type="match status" value="1"/>
</dbReference>
<comment type="cofactor">
    <cofactor evidence="1">
        <name>Mn(2+)</name>
        <dbReference type="ChEBI" id="CHEBI:29035"/>
    </cofactor>
</comment>
<accession>A0A175YJB4</accession>
<keyword evidence="11" id="KW-0472">Membrane</keyword>
<evidence type="ECO:0000256" key="2">
    <source>
        <dbReference type="ARBA" id="ARBA00004323"/>
    </source>
</evidence>
<reference evidence="14" key="1">
    <citation type="journal article" date="2016" name="Nat. Genet.">
        <title>A high-quality carrot genome assembly provides new insights into carotenoid accumulation and asterid genome evolution.</title>
        <authorList>
            <person name="Iorizzo M."/>
            <person name="Ellison S."/>
            <person name="Senalik D."/>
            <person name="Zeng P."/>
            <person name="Satapoomin P."/>
            <person name="Huang J."/>
            <person name="Bowman M."/>
            <person name="Iovene M."/>
            <person name="Sanseverino W."/>
            <person name="Cavagnaro P."/>
            <person name="Yildiz M."/>
            <person name="Macko-Podgorni A."/>
            <person name="Moranska E."/>
            <person name="Grzebelus E."/>
            <person name="Grzebelus D."/>
            <person name="Ashrafi H."/>
            <person name="Zheng Z."/>
            <person name="Cheng S."/>
            <person name="Spooner D."/>
            <person name="Van Deynze A."/>
            <person name="Simon P."/>
        </authorList>
    </citation>
    <scope>NUCLEOTIDE SEQUENCE</scope>
    <source>
        <tissue evidence="14">Leaf</tissue>
    </source>
</reference>
<dbReference type="CDD" id="cd00070">
    <property type="entry name" value="GLECT"/>
    <property type="match status" value="1"/>
</dbReference>
<keyword evidence="13" id="KW-0464">Manganese</keyword>
<evidence type="ECO:0000256" key="5">
    <source>
        <dbReference type="ARBA" id="ARBA00022676"/>
    </source>
</evidence>
<dbReference type="PANTHER" id="PTHR11214">
    <property type="entry name" value="BETA-1,3-N-ACETYLGLUCOSAMINYLTRANSFERASE"/>
    <property type="match status" value="1"/>
</dbReference>
<dbReference type="Pfam" id="PF01762">
    <property type="entry name" value="Galactosyl_T"/>
    <property type="match status" value="1"/>
</dbReference>
<keyword evidence="7" id="KW-0812">Transmembrane</keyword>
<gene>
    <name evidence="14" type="ORF">DCAR_0935986</name>
</gene>
<evidence type="ECO:0000313" key="14">
    <source>
        <dbReference type="EMBL" id="WOH16433.1"/>
    </source>
</evidence>
<dbReference type="GO" id="GO:0008378">
    <property type="term" value="F:galactosyltransferase activity"/>
    <property type="evidence" value="ECO:0007669"/>
    <property type="project" value="UniProtKB-ARBA"/>
</dbReference>
<evidence type="ECO:0000256" key="3">
    <source>
        <dbReference type="ARBA" id="ARBA00004922"/>
    </source>
</evidence>
<evidence type="ECO:0000256" key="12">
    <source>
        <dbReference type="ARBA" id="ARBA00023180"/>
    </source>
</evidence>
<dbReference type="OMA" id="RQYFPFK"/>
<dbReference type="SMART" id="SM00276">
    <property type="entry name" value="GLECT"/>
    <property type="match status" value="1"/>
</dbReference>
<dbReference type="Gene3D" id="2.60.120.200">
    <property type="match status" value="1"/>
</dbReference>
<keyword evidence="15" id="KW-1185">Reference proteome</keyword>